<evidence type="ECO:0000259" key="6">
    <source>
        <dbReference type="Pfam" id="PF01061"/>
    </source>
</evidence>
<dbReference type="EMBL" id="JBBWWR010000012">
    <property type="protein sequence ID" value="KAK8959226.1"/>
    <property type="molecule type" value="Genomic_DNA"/>
</dbReference>
<dbReference type="Pfam" id="PF01061">
    <property type="entry name" value="ABC2_membrane"/>
    <property type="match status" value="1"/>
</dbReference>
<feature type="domain" description="ABC-2 type transporter transmembrane" evidence="6">
    <location>
        <begin position="59"/>
        <end position="158"/>
    </location>
</feature>
<comment type="caution">
    <text evidence="7">The sequence shown here is derived from an EMBL/GenBank/DDBJ whole genome shotgun (WGS) entry which is preliminary data.</text>
</comment>
<feature type="transmembrane region" description="Helical" evidence="5">
    <location>
        <begin position="83"/>
        <end position="102"/>
    </location>
</feature>
<protein>
    <submittedName>
        <fullName evidence="7">Pleiotropic drug resistance protein 3</fullName>
    </submittedName>
</protein>
<evidence type="ECO:0000256" key="1">
    <source>
        <dbReference type="ARBA" id="ARBA00004141"/>
    </source>
</evidence>
<evidence type="ECO:0000256" key="3">
    <source>
        <dbReference type="ARBA" id="ARBA00022989"/>
    </source>
</evidence>
<name>A0ABR2M6F7_9ASPA</name>
<evidence type="ECO:0000313" key="7">
    <source>
        <dbReference type="EMBL" id="KAK8959226.1"/>
    </source>
</evidence>
<proteinExistence type="predicted"/>
<dbReference type="Proteomes" id="UP001412067">
    <property type="component" value="Unassembled WGS sequence"/>
</dbReference>
<gene>
    <name evidence="7" type="primary">PDR3</name>
    <name evidence="7" type="ORF">KSP40_PGU020552</name>
</gene>
<dbReference type="InterPro" id="IPR013525">
    <property type="entry name" value="ABC2_TM"/>
</dbReference>
<dbReference type="PANTHER" id="PTHR48040:SF35">
    <property type="entry name" value="ABC TRANSPORTER G FAMILY MEMBER 39-LIKE"/>
    <property type="match status" value="1"/>
</dbReference>
<sequence>MMEVTSQAQEQKLNIDFCEVYKKSNLYRKNKLLISELCKPSLGSCDLYFHTKYSQSFVTQCVTCLWKQNLSYWRNSSYTAMRIFFTVVIALMFGTIFCGLGGKKEKQQDLFNAMGSMYVAVLFMGVSYSTGVQPIVALDRTIFYRERGSCRNVLSIAICLWTSYN</sequence>
<keyword evidence="3 5" id="KW-1133">Transmembrane helix</keyword>
<dbReference type="PANTHER" id="PTHR48040">
    <property type="entry name" value="PLEIOTROPIC DRUG RESISTANCE PROTEIN 1-LIKE ISOFORM X1"/>
    <property type="match status" value="1"/>
</dbReference>
<keyword evidence="8" id="KW-1185">Reference proteome</keyword>
<keyword evidence="2 5" id="KW-0812">Transmembrane</keyword>
<evidence type="ECO:0000256" key="4">
    <source>
        <dbReference type="ARBA" id="ARBA00023136"/>
    </source>
</evidence>
<comment type="subcellular location">
    <subcellularLocation>
        <location evidence="1">Membrane</location>
        <topology evidence="1">Multi-pass membrane protein</topology>
    </subcellularLocation>
</comment>
<organism evidence="7 8">
    <name type="scientific">Platanthera guangdongensis</name>
    <dbReference type="NCBI Taxonomy" id="2320717"/>
    <lineage>
        <taxon>Eukaryota</taxon>
        <taxon>Viridiplantae</taxon>
        <taxon>Streptophyta</taxon>
        <taxon>Embryophyta</taxon>
        <taxon>Tracheophyta</taxon>
        <taxon>Spermatophyta</taxon>
        <taxon>Magnoliopsida</taxon>
        <taxon>Liliopsida</taxon>
        <taxon>Asparagales</taxon>
        <taxon>Orchidaceae</taxon>
        <taxon>Orchidoideae</taxon>
        <taxon>Orchideae</taxon>
        <taxon>Orchidinae</taxon>
        <taxon>Platanthera</taxon>
    </lineage>
</organism>
<reference evidence="7 8" key="1">
    <citation type="journal article" date="2022" name="Nat. Plants">
        <title>Genomes of leafy and leafless Platanthera orchids illuminate the evolution of mycoheterotrophy.</title>
        <authorList>
            <person name="Li M.H."/>
            <person name="Liu K.W."/>
            <person name="Li Z."/>
            <person name="Lu H.C."/>
            <person name="Ye Q.L."/>
            <person name="Zhang D."/>
            <person name="Wang J.Y."/>
            <person name="Li Y.F."/>
            <person name="Zhong Z.M."/>
            <person name="Liu X."/>
            <person name="Yu X."/>
            <person name="Liu D.K."/>
            <person name="Tu X.D."/>
            <person name="Liu B."/>
            <person name="Hao Y."/>
            <person name="Liao X.Y."/>
            <person name="Jiang Y.T."/>
            <person name="Sun W.H."/>
            <person name="Chen J."/>
            <person name="Chen Y.Q."/>
            <person name="Ai Y."/>
            <person name="Zhai J.W."/>
            <person name="Wu S.S."/>
            <person name="Zhou Z."/>
            <person name="Hsiao Y.Y."/>
            <person name="Wu W.L."/>
            <person name="Chen Y.Y."/>
            <person name="Lin Y.F."/>
            <person name="Hsu J.L."/>
            <person name="Li C.Y."/>
            <person name="Wang Z.W."/>
            <person name="Zhao X."/>
            <person name="Zhong W.Y."/>
            <person name="Ma X.K."/>
            <person name="Ma L."/>
            <person name="Huang J."/>
            <person name="Chen G.Z."/>
            <person name="Huang M.Z."/>
            <person name="Huang L."/>
            <person name="Peng D.H."/>
            <person name="Luo Y.B."/>
            <person name="Zou S.Q."/>
            <person name="Chen S.P."/>
            <person name="Lan S."/>
            <person name="Tsai W.C."/>
            <person name="Van de Peer Y."/>
            <person name="Liu Z.J."/>
        </authorList>
    </citation>
    <scope>NUCLEOTIDE SEQUENCE [LARGE SCALE GENOMIC DNA]</scope>
    <source>
        <strain evidence="7">Lor288</strain>
    </source>
</reference>
<evidence type="ECO:0000256" key="2">
    <source>
        <dbReference type="ARBA" id="ARBA00022692"/>
    </source>
</evidence>
<feature type="transmembrane region" description="Helical" evidence="5">
    <location>
        <begin position="117"/>
        <end position="138"/>
    </location>
</feature>
<accession>A0ABR2M6F7</accession>
<evidence type="ECO:0000256" key="5">
    <source>
        <dbReference type="SAM" id="Phobius"/>
    </source>
</evidence>
<evidence type="ECO:0000313" key="8">
    <source>
        <dbReference type="Proteomes" id="UP001412067"/>
    </source>
</evidence>
<keyword evidence="4 5" id="KW-0472">Membrane</keyword>